<dbReference type="Proteomes" id="UP000606974">
    <property type="component" value="Unassembled WGS sequence"/>
</dbReference>
<dbReference type="AlphaFoldDB" id="A0A8H7AN38"/>
<reference evidence="1" key="1">
    <citation type="submission" date="2020-02" db="EMBL/GenBank/DDBJ databases">
        <authorList>
            <person name="Palmer J.M."/>
        </authorList>
    </citation>
    <scope>NUCLEOTIDE SEQUENCE</scope>
    <source>
        <strain evidence="1">EPUS1.4</strain>
        <tissue evidence="1">Thallus</tissue>
    </source>
</reference>
<proteinExistence type="predicted"/>
<protein>
    <submittedName>
        <fullName evidence="1">Uncharacterized protein</fullName>
    </submittedName>
</protein>
<keyword evidence="2" id="KW-1185">Reference proteome</keyword>
<accession>A0A8H7AN38</accession>
<evidence type="ECO:0000313" key="2">
    <source>
        <dbReference type="Proteomes" id="UP000606974"/>
    </source>
</evidence>
<name>A0A8H7AN38_9EURO</name>
<gene>
    <name evidence="1" type="ORF">GJ744_007320</name>
</gene>
<dbReference type="EMBL" id="JAACFV010000035">
    <property type="protein sequence ID" value="KAF7510006.1"/>
    <property type="molecule type" value="Genomic_DNA"/>
</dbReference>
<organism evidence="1 2">
    <name type="scientific">Endocarpon pusillum</name>
    <dbReference type="NCBI Taxonomy" id="364733"/>
    <lineage>
        <taxon>Eukaryota</taxon>
        <taxon>Fungi</taxon>
        <taxon>Dikarya</taxon>
        <taxon>Ascomycota</taxon>
        <taxon>Pezizomycotina</taxon>
        <taxon>Eurotiomycetes</taxon>
        <taxon>Chaetothyriomycetidae</taxon>
        <taxon>Verrucariales</taxon>
        <taxon>Verrucariaceae</taxon>
        <taxon>Endocarpon</taxon>
    </lineage>
</organism>
<evidence type="ECO:0000313" key="1">
    <source>
        <dbReference type="EMBL" id="KAF7510006.1"/>
    </source>
</evidence>
<comment type="caution">
    <text evidence="1">The sequence shown here is derived from an EMBL/GenBank/DDBJ whole genome shotgun (WGS) entry which is preliminary data.</text>
</comment>
<sequence length="72" mass="8348">MIWEGISVESWIELHLLTTWVEMWLVCWQTERGERPMQDRTGRKTIGVLYLGQGGSALPDWALLPDQSMESK</sequence>